<gene>
    <name evidence="1" type="ORF">SteCoe_6699</name>
</gene>
<sequence>MLKATSISAKLYKCKNIDEILRNVNPKLTSVFDLTLALKIIANHVMENGRLEKPQEIVNLHKHVQTQFHILKSNEIANIIYFIRTIKDFNIRDLDLTLTEQNLKKIKDIMGNRSISSSIIAGIYHDLNCLKLNCLECDKIMLRMLEDYNTPINFISIKVILYSLIERISPEISDILIHCYRRLENYYFTPALHKEIIGLIKIILRIELSLSVCPESLFNKISDFLQNQPLKTSDYETVFGIFALSPFPNVILSTLNKKFIRSIQDTPHIITLKILNDYLGILKNIPDVQESEKQIALDFQKKLTENFSSLDTNKMKNNSDK</sequence>
<comment type="caution">
    <text evidence="1">The sequence shown here is derived from an EMBL/GenBank/DDBJ whole genome shotgun (WGS) entry which is preliminary data.</text>
</comment>
<dbReference type="EMBL" id="MPUH01000094">
    <property type="protein sequence ID" value="OMJ90832.1"/>
    <property type="molecule type" value="Genomic_DNA"/>
</dbReference>
<evidence type="ECO:0000313" key="1">
    <source>
        <dbReference type="EMBL" id="OMJ90832.1"/>
    </source>
</evidence>
<protein>
    <submittedName>
        <fullName evidence="1">Uncharacterized protein</fullName>
    </submittedName>
</protein>
<proteinExistence type="predicted"/>
<name>A0A1R2CPB5_9CILI</name>
<keyword evidence="2" id="KW-1185">Reference proteome</keyword>
<organism evidence="1 2">
    <name type="scientific">Stentor coeruleus</name>
    <dbReference type="NCBI Taxonomy" id="5963"/>
    <lineage>
        <taxon>Eukaryota</taxon>
        <taxon>Sar</taxon>
        <taxon>Alveolata</taxon>
        <taxon>Ciliophora</taxon>
        <taxon>Postciliodesmatophora</taxon>
        <taxon>Heterotrichea</taxon>
        <taxon>Heterotrichida</taxon>
        <taxon>Stentoridae</taxon>
        <taxon>Stentor</taxon>
    </lineage>
</organism>
<accession>A0A1R2CPB5</accession>
<reference evidence="1 2" key="1">
    <citation type="submission" date="2016-11" db="EMBL/GenBank/DDBJ databases">
        <title>The macronuclear genome of Stentor coeruleus: a giant cell with tiny introns.</title>
        <authorList>
            <person name="Slabodnick M."/>
            <person name="Ruby J.G."/>
            <person name="Reiff S.B."/>
            <person name="Swart E.C."/>
            <person name="Gosai S."/>
            <person name="Prabakaran S."/>
            <person name="Witkowska E."/>
            <person name="Larue G.E."/>
            <person name="Fisher S."/>
            <person name="Freeman R.M."/>
            <person name="Gunawardena J."/>
            <person name="Chu W."/>
            <person name="Stover N.A."/>
            <person name="Gregory B.D."/>
            <person name="Nowacki M."/>
            <person name="Derisi J."/>
            <person name="Roy S.W."/>
            <person name="Marshall W.F."/>
            <person name="Sood P."/>
        </authorList>
    </citation>
    <scope>NUCLEOTIDE SEQUENCE [LARGE SCALE GENOMIC DNA]</scope>
    <source>
        <strain evidence="1">WM001</strain>
    </source>
</reference>
<dbReference type="AlphaFoldDB" id="A0A1R2CPB5"/>
<evidence type="ECO:0000313" key="2">
    <source>
        <dbReference type="Proteomes" id="UP000187209"/>
    </source>
</evidence>
<dbReference type="Proteomes" id="UP000187209">
    <property type="component" value="Unassembled WGS sequence"/>
</dbReference>